<proteinExistence type="inferred from homology"/>
<dbReference type="InterPro" id="IPR005225">
    <property type="entry name" value="Small_GTP-bd"/>
</dbReference>
<dbReference type="GO" id="GO:0005739">
    <property type="term" value="C:mitochondrion"/>
    <property type="evidence" value="ECO:0007669"/>
    <property type="project" value="UniProtKB-SubCell"/>
</dbReference>
<evidence type="ECO:0000259" key="12">
    <source>
        <dbReference type="PROSITE" id="PS51722"/>
    </source>
</evidence>
<dbReference type="OrthoDB" id="361630at2759"/>
<comment type="function">
    <text evidence="9">One of the essential components for the initiation of protein synthesis. Protects formylmethionyl-tRNA from spontaneous hydrolysis and promotes its binding to the 30S ribosomal subunits. Also involved in the hydrolysis of GTP during the formation of the 70S ribosomal complex.</text>
</comment>
<dbReference type="CDD" id="cd03692">
    <property type="entry name" value="mtIF2_IVc"/>
    <property type="match status" value="1"/>
</dbReference>
<reference evidence="13 14" key="1">
    <citation type="submission" date="2016-07" db="EMBL/GenBank/DDBJ databases">
        <title>Pervasive Adenine N6-methylation of Active Genes in Fungi.</title>
        <authorList>
            <consortium name="DOE Joint Genome Institute"/>
            <person name="Mondo S.J."/>
            <person name="Dannebaum R.O."/>
            <person name="Kuo R.C."/>
            <person name="Labutti K."/>
            <person name="Haridas S."/>
            <person name="Kuo A."/>
            <person name="Salamov A."/>
            <person name="Ahrendt S.R."/>
            <person name="Lipzen A."/>
            <person name="Sullivan W."/>
            <person name="Andreopoulos W.B."/>
            <person name="Clum A."/>
            <person name="Lindquist E."/>
            <person name="Daum C."/>
            <person name="Ramamoorthy G.K."/>
            <person name="Gryganskyi A."/>
            <person name="Culley D."/>
            <person name="Magnuson J.K."/>
            <person name="James T.Y."/>
            <person name="O'Malley M.A."/>
            <person name="Stajich J.E."/>
            <person name="Spatafora J.W."/>
            <person name="Visel A."/>
            <person name="Grigoriev I.V."/>
        </authorList>
    </citation>
    <scope>NUCLEOTIDE SEQUENCE [LARGE SCALE GENOMIC DNA]</scope>
    <source>
        <strain evidence="13 14">JEL800</strain>
    </source>
</reference>
<comment type="similarity">
    <text evidence="2">Belongs to the TRAFAC class translation factor GTPase superfamily. Classic translation factor GTPase family. IF-2 subfamily.</text>
</comment>
<accession>A0A1Y2CUP6</accession>
<dbReference type="InterPro" id="IPR000178">
    <property type="entry name" value="TF_IF2_bacterial-like"/>
</dbReference>
<dbReference type="InterPro" id="IPR000795">
    <property type="entry name" value="T_Tr_GTP-bd_dom"/>
</dbReference>
<dbReference type="InterPro" id="IPR036925">
    <property type="entry name" value="TIF_IF2_dom3_sf"/>
</dbReference>
<dbReference type="PANTHER" id="PTHR43381">
    <property type="entry name" value="TRANSLATION INITIATION FACTOR IF-2-RELATED"/>
    <property type="match status" value="1"/>
</dbReference>
<dbReference type="PANTHER" id="PTHR43381:SF20">
    <property type="entry name" value="TRANSLATION INITIATION FACTOR IF-2, MITOCHONDRIAL"/>
    <property type="match status" value="1"/>
</dbReference>
<dbReference type="GO" id="GO:0003743">
    <property type="term" value="F:translation initiation factor activity"/>
    <property type="evidence" value="ECO:0007669"/>
    <property type="project" value="UniProtKB-KW"/>
</dbReference>
<name>A0A1Y2CUP6_9FUNG</name>
<dbReference type="InterPro" id="IPR044145">
    <property type="entry name" value="IF2_II"/>
</dbReference>
<protein>
    <recommendedName>
        <fullName evidence="10">Translation initiation factor IF-2, mitochondrial</fullName>
    </recommendedName>
</protein>
<evidence type="ECO:0000256" key="7">
    <source>
        <dbReference type="ARBA" id="ARBA00023128"/>
    </source>
</evidence>
<evidence type="ECO:0000256" key="6">
    <source>
        <dbReference type="ARBA" id="ARBA00022946"/>
    </source>
</evidence>
<dbReference type="FunFam" id="2.40.30.10:FF:000126">
    <property type="entry name" value="Mitochondrial translation initiation factor"/>
    <property type="match status" value="1"/>
</dbReference>
<evidence type="ECO:0000313" key="14">
    <source>
        <dbReference type="Proteomes" id="UP000193642"/>
    </source>
</evidence>
<dbReference type="Pfam" id="PF11987">
    <property type="entry name" value="IF-2"/>
    <property type="match status" value="1"/>
</dbReference>
<evidence type="ECO:0000256" key="11">
    <source>
        <dbReference type="SAM" id="MobiDB-lite"/>
    </source>
</evidence>
<evidence type="ECO:0000256" key="4">
    <source>
        <dbReference type="ARBA" id="ARBA00022741"/>
    </source>
</evidence>
<dbReference type="NCBIfam" id="TIGR00487">
    <property type="entry name" value="IF-2"/>
    <property type="match status" value="1"/>
</dbReference>
<dbReference type="FunFam" id="3.40.50.300:FF:000019">
    <property type="entry name" value="Translation initiation factor IF-2"/>
    <property type="match status" value="1"/>
</dbReference>
<feature type="region of interest" description="Disordered" evidence="11">
    <location>
        <begin position="13"/>
        <end position="208"/>
    </location>
</feature>
<feature type="compositionally biased region" description="Basic and acidic residues" evidence="11">
    <location>
        <begin position="178"/>
        <end position="208"/>
    </location>
</feature>
<dbReference type="CDD" id="cd03702">
    <property type="entry name" value="IF2_mtIF2_II"/>
    <property type="match status" value="1"/>
</dbReference>
<dbReference type="InterPro" id="IPR053905">
    <property type="entry name" value="EF-G-like_DII"/>
</dbReference>
<keyword evidence="14" id="KW-1185">Reference proteome</keyword>
<dbReference type="SUPFAM" id="SSF50447">
    <property type="entry name" value="Translation proteins"/>
    <property type="match status" value="2"/>
</dbReference>
<comment type="subcellular location">
    <subcellularLocation>
        <location evidence="1">Mitochondrion</location>
    </subcellularLocation>
</comment>
<dbReference type="Gene3D" id="3.40.50.10050">
    <property type="entry name" value="Translation initiation factor IF- 2, domain 3"/>
    <property type="match status" value="1"/>
</dbReference>
<dbReference type="AlphaFoldDB" id="A0A1Y2CUP6"/>
<comment type="caution">
    <text evidence="13">The sequence shown here is derived from an EMBL/GenBank/DDBJ whole genome shotgun (WGS) entry which is preliminary data.</text>
</comment>
<gene>
    <name evidence="13" type="ORF">BCR33DRAFT_694539</name>
</gene>
<organism evidence="13 14">
    <name type="scientific">Rhizoclosmatium globosum</name>
    <dbReference type="NCBI Taxonomy" id="329046"/>
    <lineage>
        <taxon>Eukaryota</taxon>
        <taxon>Fungi</taxon>
        <taxon>Fungi incertae sedis</taxon>
        <taxon>Chytridiomycota</taxon>
        <taxon>Chytridiomycota incertae sedis</taxon>
        <taxon>Chytridiomycetes</taxon>
        <taxon>Chytridiales</taxon>
        <taxon>Chytriomycetaceae</taxon>
        <taxon>Rhizoclosmatium</taxon>
    </lineage>
</organism>
<dbReference type="STRING" id="329046.A0A1Y2CUP6"/>
<feature type="compositionally biased region" description="Polar residues" evidence="11">
    <location>
        <begin position="48"/>
        <end position="75"/>
    </location>
</feature>
<feature type="region of interest" description="Disordered" evidence="11">
    <location>
        <begin position="597"/>
        <end position="619"/>
    </location>
</feature>
<evidence type="ECO:0000313" key="13">
    <source>
        <dbReference type="EMBL" id="ORY50761.1"/>
    </source>
</evidence>
<feature type="compositionally biased region" description="Basic and acidic residues" evidence="11">
    <location>
        <begin position="597"/>
        <end position="607"/>
    </location>
</feature>
<feature type="compositionally biased region" description="Polar residues" evidence="11">
    <location>
        <begin position="20"/>
        <end position="39"/>
    </location>
</feature>
<dbReference type="PROSITE" id="PS51722">
    <property type="entry name" value="G_TR_2"/>
    <property type="match status" value="1"/>
</dbReference>
<dbReference type="SUPFAM" id="SSF52156">
    <property type="entry name" value="Initiation factor IF2/eIF5b, domain 3"/>
    <property type="match status" value="1"/>
</dbReference>
<dbReference type="Pfam" id="PF22042">
    <property type="entry name" value="EF-G_D2"/>
    <property type="match status" value="1"/>
</dbReference>
<dbReference type="GO" id="GO:0032543">
    <property type="term" value="P:mitochondrial translation"/>
    <property type="evidence" value="ECO:0007669"/>
    <property type="project" value="UniProtKB-ARBA"/>
</dbReference>
<dbReference type="GO" id="GO:0005525">
    <property type="term" value="F:GTP binding"/>
    <property type="evidence" value="ECO:0007669"/>
    <property type="project" value="UniProtKB-KW"/>
</dbReference>
<dbReference type="CDD" id="cd01887">
    <property type="entry name" value="IF2_eIF5B"/>
    <property type="match status" value="1"/>
</dbReference>
<dbReference type="Gene3D" id="3.40.50.300">
    <property type="entry name" value="P-loop containing nucleotide triphosphate hydrolases"/>
    <property type="match status" value="1"/>
</dbReference>
<dbReference type="InterPro" id="IPR009000">
    <property type="entry name" value="Transl_B-barrel_sf"/>
</dbReference>
<evidence type="ECO:0000256" key="1">
    <source>
        <dbReference type="ARBA" id="ARBA00004173"/>
    </source>
</evidence>
<dbReference type="EMBL" id="MCGO01000006">
    <property type="protein sequence ID" value="ORY50761.1"/>
    <property type="molecule type" value="Genomic_DNA"/>
</dbReference>
<keyword evidence="4" id="KW-0547">Nucleotide-binding</keyword>
<evidence type="ECO:0000256" key="9">
    <source>
        <dbReference type="ARBA" id="ARBA00025162"/>
    </source>
</evidence>
<evidence type="ECO:0000256" key="3">
    <source>
        <dbReference type="ARBA" id="ARBA00022540"/>
    </source>
</evidence>
<dbReference type="InterPro" id="IPR015760">
    <property type="entry name" value="TIF_IF2"/>
</dbReference>
<dbReference type="InterPro" id="IPR023115">
    <property type="entry name" value="TIF_IF2_dom3"/>
</dbReference>
<dbReference type="GO" id="GO:0003924">
    <property type="term" value="F:GTPase activity"/>
    <property type="evidence" value="ECO:0007669"/>
    <property type="project" value="InterPro"/>
</dbReference>
<keyword evidence="7" id="KW-0496">Mitochondrion</keyword>
<dbReference type="Gene3D" id="2.40.30.10">
    <property type="entry name" value="Translation factors"/>
    <property type="match status" value="2"/>
</dbReference>
<keyword evidence="8" id="KW-0342">GTP-binding</keyword>
<evidence type="ECO:0000256" key="2">
    <source>
        <dbReference type="ARBA" id="ARBA00007733"/>
    </source>
</evidence>
<dbReference type="Pfam" id="PF00009">
    <property type="entry name" value="GTP_EFTU"/>
    <property type="match status" value="1"/>
</dbReference>
<evidence type="ECO:0000256" key="5">
    <source>
        <dbReference type="ARBA" id="ARBA00022917"/>
    </source>
</evidence>
<evidence type="ECO:0000256" key="8">
    <source>
        <dbReference type="ARBA" id="ARBA00023134"/>
    </source>
</evidence>
<dbReference type="InterPro" id="IPR027417">
    <property type="entry name" value="P-loop_NTPase"/>
</dbReference>
<feature type="domain" description="Tr-type G" evidence="12">
    <location>
        <begin position="298"/>
        <end position="472"/>
    </location>
</feature>
<sequence length="833" mass="89983">MLVRRCPSLLQTLRQSSSSPNGNAKPSDLLSSIAASMTSKPKRGGNPTGAQLNLDQLLNPSASTTAAPALGQSNQRNRRGSTVDAAPAAFKPNFTIDLPPTSTPTATPMKGQTIPKPSEKSDLDHRKKAVSSGLGPSVKPQSKAIPQQPKFAPVVDTFDAEDDDDSSFSRNKRKHTGKKDDRKTQKSSKPEPEYSQKQKKDKEKKKVVEQPKDIFLPDGISVVNMGSLLGVSYEKLASKMKELGFEYPTPDFVLNTDISSLIALEFGMNPIVRTPSAVEVNFKPRCRPAPEDWSSYPFRPPIVTILGHVDHGKTTLLDTLRKTSVAAGEAGGITQHIGAFNVTLPSGKKITFLDTPGHAAFSAMRARGARVTDIAVLVVAADDGVMPQTVEALKFAQDAGVQIVVAVNKCDKPGATPSKVKESLIRYGLLVEDYGGEVPAVEVSGLTGLGLDKLEETIIAVSEMADIRGDATGPVEATVIESRVAKGKGNVTTMLVTRGTLKPGQILVAGTSWCKVRTLCDERGKPLKEAGPSAPVEISGWKDLPNAGDFALEAENEGIAKEVVESRLEDVKRQESMKSIEDMNAKRIKARELEAIAKDAKSSKQTDSDEDTSQSAEPTSTAIPLPVVLKCDVHGSVEALIGALAGFPTHEVNIQIISSGVGQITDSDVELAYAANARILAFNVPVDKKVSGLAATRKVPLDSYNIIYKLMDDLQEKMLDLLPKEEITVTLGEADVLQVFELNTKSKEQERIAGCRIMSGKVLKNERVRVLRGEDVVYDGKLKAFKHHKKDIPEASKGLECGMAFEGFNNLMVGDRVSCYRIDKKRRTKLNYQ</sequence>
<dbReference type="HAMAP" id="MF_00100_B">
    <property type="entry name" value="IF_2_B"/>
    <property type="match status" value="1"/>
</dbReference>
<dbReference type="SUPFAM" id="SSF52540">
    <property type="entry name" value="P-loop containing nucleoside triphosphate hydrolases"/>
    <property type="match status" value="1"/>
</dbReference>
<dbReference type="Proteomes" id="UP000193642">
    <property type="component" value="Unassembled WGS sequence"/>
</dbReference>
<keyword evidence="5" id="KW-0648">Protein biosynthesis</keyword>
<keyword evidence="3 13" id="KW-0396">Initiation factor</keyword>
<dbReference type="FunFam" id="2.40.30.10:FF:000008">
    <property type="entry name" value="Translation initiation factor IF-2"/>
    <property type="match status" value="1"/>
</dbReference>
<evidence type="ECO:0000256" key="10">
    <source>
        <dbReference type="ARBA" id="ARBA00044200"/>
    </source>
</evidence>
<dbReference type="FunFam" id="3.40.50.10050:FF:000001">
    <property type="entry name" value="Translation initiation factor IF-2"/>
    <property type="match status" value="1"/>
</dbReference>
<keyword evidence="6" id="KW-0809">Transit peptide</keyword>
<dbReference type="NCBIfam" id="TIGR00231">
    <property type="entry name" value="small_GTP"/>
    <property type="match status" value="1"/>
</dbReference>